<dbReference type="GO" id="GO:0015074">
    <property type="term" value="P:DNA integration"/>
    <property type="evidence" value="ECO:0007669"/>
    <property type="project" value="InterPro"/>
</dbReference>
<dbReference type="SUPFAM" id="SSF56349">
    <property type="entry name" value="DNA breaking-rejoining enzymes"/>
    <property type="match status" value="1"/>
</dbReference>
<organism evidence="5 6">
    <name type="scientific">Flavonifractor plautii</name>
    <name type="common">Fusobacterium plautii</name>
    <dbReference type="NCBI Taxonomy" id="292800"/>
    <lineage>
        <taxon>Bacteria</taxon>
        <taxon>Bacillati</taxon>
        <taxon>Bacillota</taxon>
        <taxon>Clostridia</taxon>
        <taxon>Eubacteriales</taxon>
        <taxon>Oscillospiraceae</taxon>
        <taxon>Flavonifractor</taxon>
    </lineage>
</organism>
<dbReference type="PANTHER" id="PTHR30349">
    <property type="entry name" value="PHAGE INTEGRASE-RELATED"/>
    <property type="match status" value="1"/>
</dbReference>
<dbReference type="AlphaFoldDB" id="A0A174DBH0"/>
<proteinExistence type="inferred from homology"/>
<dbReference type="GO" id="GO:0006310">
    <property type="term" value="P:DNA recombination"/>
    <property type="evidence" value="ECO:0007669"/>
    <property type="project" value="UniProtKB-KW"/>
</dbReference>
<dbReference type="PROSITE" id="PS51898">
    <property type="entry name" value="TYR_RECOMBINASE"/>
    <property type="match status" value="1"/>
</dbReference>
<dbReference type="Gene3D" id="1.10.150.130">
    <property type="match status" value="1"/>
</dbReference>
<dbReference type="RefSeq" id="WP_271939191.1">
    <property type="nucleotide sequence ID" value="NZ_JAQLWS010000052.1"/>
</dbReference>
<dbReference type="PANTHER" id="PTHR30349:SF41">
    <property type="entry name" value="INTEGRASE_RECOMBINASE PROTEIN MJ0367-RELATED"/>
    <property type="match status" value="1"/>
</dbReference>
<reference evidence="5 6" key="1">
    <citation type="submission" date="2015-09" db="EMBL/GenBank/DDBJ databases">
        <authorList>
            <consortium name="Pathogen Informatics"/>
        </authorList>
    </citation>
    <scope>NUCLEOTIDE SEQUENCE [LARGE SCALE GENOMIC DNA]</scope>
    <source>
        <strain evidence="5 6">2789STDY5608854</strain>
    </source>
</reference>
<gene>
    <name evidence="5" type="ORF">ERS852411_01156</name>
</gene>
<dbReference type="InterPro" id="IPR010998">
    <property type="entry name" value="Integrase_recombinase_N"/>
</dbReference>
<evidence type="ECO:0000259" key="4">
    <source>
        <dbReference type="PROSITE" id="PS51898"/>
    </source>
</evidence>
<protein>
    <submittedName>
        <fullName evidence="5">Site-specific tyrosine recombinase XerC</fullName>
    </submittedName>
</protein>
<dbReference type="InterPro" id="IPR050090">
    <property type="entry name" value="Tyrosine_recombinase_XerCD"/>
</dbReference>
<accession>A0A174DBH0</accession>
<evidence type="ECO:0000313" key="5">
    <source>
        <dbReference type="EMBL" id="CUO21236.1"/>
    </source>
</evidence>
<comment type="similarity">
    <text evidence="1">Belongs to the 'phage' integrase family.</text>
</comment>
<evidence type="ECO:0000256" key="1">
    <source>
        <dbReference type="ARBA" id="ARBA00008857"/>
    </source>
</evidence>
<dbReference type="InterPro" id="IPR013762">
    <property type="entry name" value="Integrase-like_cat_sf"/>
</dbReference>
<evidence type="ECO:0000256" key="2">
    <source>
        <dbReference type="ARBA" id="ARBA00023125"/>
    </source>
</evidence>
<feature type="domain" description="Tyr recombinase" evidence="4">
    <location>
        <begin position="157"/>
        <end position="336"/>
    </location>
</feature>
<dbReference type="Gene3D" id="1.10.443.10">
    <property type="entry name" value="Intergrase catalytic core"/>
    <property type="match status" value="1"/>
</dbReference>
<evidence type="ECO:0000256" key="3">
    <source>
        <dbReference type="ARBA" id="ARBA00023172"/>
    </source>
</evidence>
<keyword evidence="2" id="KW-0238">DNA-binding</keyword>
<evidence type="ECO:0000313" key="6">
    <source>
        <dbReference type="Proteomes" id="UP000095746"/>
    </source>
</evidence>
<dbReference type="GO" id="GO:0003677">
    <property type="term" value="F:DNA binding"/>
    <property type="evidence" value="ECO:0007669"/>
    <property type="project" value="UniProtKB-KW"/>
</dbReference>
<dbReference type="Proteomes" id="UP000095746">
    <property type="component" value="Unassembled WGS sequence"/>
</dbReference>
<dbReference type="EMBL" id="CYZT01000058">
    <property type="protein sequence ID" value="CUO21236.1"/>
    <property type="molecule type" value="Genomic_DNA"/>
</dbReference>
<dbReference type="InterPro" id="IPR002104">
    <property type="entry name" value="Integrase_catalytic"/>
</dbReference>
<dbReference type="CDD" id="cd01189">
    <property type="entry name" value="INT_ICEBs1_C_like"/>
    <property type="match status" value="1"/>
</dbReference>
<dbReference type="InterPro" id="IPR011010">
    <property type="entry name" value="DNA_brk_join_enz"/>
</dbReference>
<dbReference type="Pfam" id="PF00589">
    <property type="entry name" value="Phage_integrase"/>
    <property type="match status" value="1"/>
</dbReference>
<keyword evidence="3" id="KW-0233">DNA recombination</keyword>
<name>A0A174DBH0_FLAPL</name>
<sequence length="355" mass="39765">MKVPKARKLSSGKWFIQLRLGGESIPVTASTEKECTRQAQAVKAEYLVGKRAPKNPEETDSPTLNEAIDRYISARDNTLSPLTVRGYRTIQKHRFRSTLSRRLDEIPESEWQVIVNQEAALCSPKTLKNAWGFIRSVVEDATGKKLPAITLPVQIPAEKPFLSPDEIKKFVSAVKDTKYAVPCLLALCSLRVSEIQALKWQNIPQNPKFIRVSGAVVLNEDNKYIEKRQNKNVTSTRKVPIMIPELATALERDRKPSGPVLEIHQNSLRCAIKKICSANGLPNVGVHGLRHSFASLAYHLQIPDKIAMEIGGWADATTMHKIYTHIAKSDIARYETALSAFYRSEENANKNANEE</sequence>